<dbReference type="PANTHER" id="PTHR46148:SF60">
    <property type="entry name" value="CHROMO DOMAIN-CONTAINING PROTEIN"/>
    <property type="match status" value="1"/>
</dbReference>
<dbReference type="InterPro" id="IPR056924">
    <property type="entry name" value="SH3_Tf2-1"/>
</dbReference>
<accession>A0AAF0TLI8</accession>
<evidence type="ECO:0000259" key="1">
    <source>
        <dbReference type="Pfam" id="PF24626"/>
    </source>
</evidence>
<keyword evidence="3" id="KW-1185">Reference proteome</keyword>
<dbReference type="Proteomes" id="UP001234989">
    <property type="component" value="Chromosome 4"/>
</dbReference>
<feature type="domain" description="Tf2-1-like SH3-like" evidence="1">
    <location>
        <begin position="6"/>
        <end position="56"/>
    </location>
</feature>
<dbReference type="AlphaFoldDB" id="A0AAF0TLI8"/>
<evidence type="ECO:0000313" key="3">
    <source>
        <dbReference type="Proteomes" id="UP001234989"/>
    </source>
</evidence>
<dbReference type="EMBL" id="CP133615">
    <property type="protein sequence ID" value="WMV24982.1"/>
    <property type="molecule type" value="Genomic_DNA"/>
</dbReference>
<proteinExistence type="predicted"/>
<gene>
    <name evidence="2" type="ORF">MTR67_018367</name>
</gene>
<sequence length="102" mass="11811">MKGVMTFCRRGKFSPMFIGPFEILRQVGEMAYEVSSPLTLSSVHPMFHVTMLRQYVPNVSHVLQWESVQLDETLSFEEQLVAILDMHVRQLRSKEILSVNVQ</sequence>
<organism evidence="2 3">
    <name type="scientific">Solanum verrucosum</name>
    <dbReference type="NCBI Taxonomy" id="315347"/>
    <lineage>
        <taxon>Eukaryota</taxon>
        <taxon>Viridiplantae</taxon>
        <taxon>Streptophyta</taxon>
        <taxon>Embryophyta</taxon>
        <taxon>Tracheophyta</taxon>
        <taxon>Spermatophyta</taxon>
        <taxon>Magnoliopsida</taxon>
        <taxon>eudicotyledons</taxon>
        <taxon>Gunneridae</taxon>
        <taxon>Pentapetalae</taxon>
        <taxon>asterids</taxon>
        <taxon>lamiids</taxon>
        <taxon>Solanales</taxon>
        <taxon>Solanaceae</taxon>
        <taxon>Solanoideae</taxon>
        <taxon>Solaneae</taxon>
        <taxon>Solanum</taxon>
    </lineage>
</organism>
<evidence type="ECO:0000313" key="2">
    <source>
        <dbReference type="EMBL" id="WMV24982.1"/>
    </source>
</evidence>
<dbReference type="PANTHER" id="PTHR46148">
    <property type="entry name" value="CHROMO DOMAIN-CONTAINING PROTEIN"/>
    <property type="match status" value="1"/>
</dbReference>
<dbReference type="Pfam" id="PF24626">
    <property type="entry name" value="SH3_Tf2-1"/>
    <property type="match status" value="1"/>
</dbReference>
<protein>
    <recommendedName>
        <fullName evidence="1">Tf2-1-like SH3-like domain-containing protein</fullName>
    </recommendedName>
</protein>
<reference evidence="2" key="1">
    <citation type="submission" date="2023-08" db="EMBL/GenBank/DDBJ databases">
        <title>A de novo genome assembly of Solanum verrucosum Schlechtendal, a Mexican diploid species geographically isolated from the other diploid A-genome species in potato relatives.</title>
        <authorList>
            <person name="Hosaka K."/>
        </authorList>
    </citation>
    <scope>NUCLEOTIDE SEQUENCE</scope>
    <source>
        <tissue evidence="2">Young leaves</tissue>
    </source>
</reference>
<name>A0AAF0TLI8_SOLVR</name>